<organism evidence="3">
    <name type="scientific">Oryza meridionalis</name>
    <dbReference type="NCBI Taxonomy" id="40149"/>
    <lineage>
        <taxon>Eukaryota</taxon>
        <taxon>Viridiplantae</taxon>
        <taxon>Streptophyta</taxon>
        <taxon>Embryophyta</taxon>
        <taxon>Tracheophyta</taxon>
        <taxon>Spermatophyta</taxon>
        <taxon>Magnoliopsida</taxon>
        <taxon>Liliopsida</taxon>
        <taxon>Poales</taxon>
        <taxon>Poaceae</taxon>
        <taxon>BOP clade</taxon>
        <taxon>Oryzoideae</taxon>
        <taxon>Oryzeae</taxon>
        <taxon>Oryzinae</taxon>
        <taxon>Oryza</taxon>
    </lineage>
</organism>
<reference evidence="3" key="2">
    <citation type="submission" date="2018-05" db="EMBL/GenBank/DDBJ databases">
        <title>OmerRS3 (Oryza meridionalis Reference Sequence Version 3).</title>
        <authorList>
            <person name="Zhang J."/>
            <person name="Kudrna D."/>
            <person name="Lee S."/>
            <person name="Talag J."/>
            <person name="Welchert J."/>
            <person name="Wing R.A."/>
        </authorList>
    </citation>
    <scope>NUCLEOTIDE SEQUENCE [LARGE SCALE GENOMIC DNA]</scope>
    <source>
        <strain evidence="3">cv. OR44</strain>
    </source>
</reference>
<accession>A0A0E0DXE3</accession>
<dbReference type="eggNOG" id="KOG1237">
    <property type="taxonomic scope" value="Eukaryota"/>
</dbReference>
<evidence type="ECO:0008006" key="5">
    <source>
        <dbReference type="Google" id="ProtNLM"/>
    </source>
</evidence>
<dbReference type="Gene3D" id="1.20.1250.20">
    <property type="entry name" value="MFS general substrate transporter like domains"/>
    <property type="match status" value="1"/>
</dbReference>
<feature type="signal peptide" evidence="2">
    <location>
        <begin position="1"/>
        <end position="18"/>
    </location>
</feature>
<dbReference type="Proteomes" id="UP000008021">
    <property type="component" value="Chromosome 6"/>
</dbReference>
<keyword evidence="1" id="KW-0812">Transmembrane</keyword>
<keyword evidence="1" id="KW-0472">Membrane</keyword>
<dbReference type="AlphaFoldDB" id="A0A0E0DXE3"/>
<evidence type="ECO:0000256" key="1">
    <source>
        <dbReference type="SAM" id="Phobius"/>
    </source>
</evidence>
<dbReference type="EnsemblPlants" id="OMERI06G04860.1">
    <property type="protein sequence ID" value="OMERI06G04860.1"/>
    <property type="gene ID" value="OMERI06G04860"/>
</dbReference>
<name>A0A0E0DXE3_9ORYZ</name>
<evidence type="ECO:0000256" key="2">
    <source>
        <dbReference type="SAM" id="SignalP"/>
    </source>
</evidence>
<keyword evidence="4" id="KW-1185">Reference proteome</keyword>
<proteinExistence type="predicted"/>
<feature type="transmembrane region" description="Helical" evidence="1">
    <location>
        <begin position="44"/>
        <end position="62"/>
    </location>
</feature>
<reference evidence="3" key="1">
    <citation type="submission" date="2015-04" db="UniProtKB">
        <authorList>
            <consortium name="EnsemblPlants"/>
        </authorList>
    </citation>
    <scope>IDENTIFICATION</scope>
</reference>
<sequence>MSVARALFFLAFAVASYASGFMVAVVHRTTGWLAQYLNHGRVDLFYLTVAAIAVANVCARWYRFKKTNL</sequence>
<protein>
    <recommendedName>
        <fullName evidence="5">CASP-like protein</fullName>
    </recommendedName>
</protein>
<keyword evidence="2" id="KW-0732">Signal</keyword>
<dbReference type="InterPro" id="IPR036259">
    <property type="entry name" value="MFS_trans_sf"/>
</dbReference>
<evidence type="ECO:0000313" key="3">
    <source>
        <dbReference type="EnsemblPlants" id="OMERI06G04860.1"/>
    </source>
</evidence>
<feature type="chain" id="PRO_5002357373" description="CASP-like protein" evidence="2">
    <location>
        <begin position="19"/>
        <end position="69"/>
    </location>
</feature>
<evidence type="ECO:0000313" key="4">
    <source>
        <dbReference type="Proteomes" id="UP000008021"/>
    </source>
</evidence>
<dbReference type="Gramene" id="OMERI06G04860.1">
    <property type="protein sequence ID" value="OMERI06G04860.1"/>
    <property type="gene ID" value="OMERI06G04860"/>
</dbReference>
<keyword evidence="1" id="KW-1133">Transmembrane helix</keyword>
<dbReference type="STRING" id="40149.A0A0E0DXE3"/>
<dbReference type="HOGENOM" id="CLU_009313_5_1_1"/>